<feature type="region of interest" description="Disordered" evidence="3">
    <location>
        <begin position="1"/>
        <end position="25"/>
    </location>
</feature>
<evidence type="ECO:0000313" key="5">
    <source>
        <dbReference type="EMBL" id="KAF5914047.1"/>
    </source>
</evidence>
<dbReference type="AlphaFoldDB" id="A0A7J7EEB9"/>
<dbReference type="EMBL" id="JACDTQ010003506">
    <property type="protein sequence ID" value="KAF5914047.1"/>
    <property type="molecule type" value="Genomic_DNA"/>
</dbReference>
<gene>
    <name evidence="5" type="ORF">HPG69_010206</name>
</gene>
<feature type="compositionally biased region" description="Basic and acidic residues" evidence="3">
    <location>
        <begin position="144"/>
        <end position="156"/>
    </location>
</feature>
<comment type="subcellular location">
    <subcellularLocation>
        <location evidence="1">Cell projection</location>
    </subcellularLocation>
</comment>
<dbReference type="Proteomes" id="UP000551758">
    <property type="component" value="Unassembled WGS sequence"/>
</dbReference>
<feature type="region of interest" description="Disordered" evidence="3">
    <location>
        <begin position="71"/>
        <end position="196"/>
    </location>
</feature>
<name>A0A7J7EEB9_DICBM</name>
<feature type="compositionally biased region" description="Low complexity" evidence="3">
    <location>
        <begin position="227"/>
        <end position="241"/>
    </location>
</feature>
<dbReference type="Gene3D" id="1.10.8.10">
    <property type="entry name" value="DNA helicase RuvA subunit, C-terminal domain"/>
    <property type="match status" value="1"/>
</dbReference>
<protein>
    <recommendedName>
        <fullName evidence="4">UBA domain-containing protein</fullName>
    </recommendedName>
</protein>
<accession>A0A7J7EEB9</accession>
<evidence type="ECO:0000313" key="6">
    <source>
        <dbReference type="Proteomes" id="UP000551758"/>
    </source>
</evidence>
<evidence type="ECO:0000256" key="3">
    <source>
        <dbReference type="SAM" id="MobiDB-lite"/>
    </source>
</evidence>
<keyword evidence="2" id="KW-0966">Cell projection</keyword>
<feature type="domain" description="UBA" evidence="4">
    <location>
        <begin position="26"/>
        <end position="67"/>
    </location>
</feature>
<dbReference type="CDD" id="cd14405">
    <property type="entry name" value="UBA_MARK1"/>
    <property type="match status" value="1"/>
</dbReference>
<reference evidence="5 6" key="1">
    <citation type="journal article" date="2020" name="Mol. Biol. Evol.">
        <title>Interspecific Gene Flow and the Evolution of Specialization in Black and White Rhinoceros.</title>
        <authorList>
            <person name="Moodley Y."/>
            <person name="Westbury M.V."/>
            <person name="Russo I.M."/>
            <person name="Gopalakrishnan S."/>
            <person name="Rakotoarivelo A."/>
            <person name="Olsen R.A."/>
            <person name="Prost S."/>
            <person name="Tunstall T."/>
            <person name="Ryder O.A."/>
            <person name="Dalen L."/>
            <person name="Bruford M.W."/>
        </authorList>
    </citation>
    <scope>NUCLEOTIDE SEQUENCE [LARGE SCALE GENOMIC DNA]</scope>
    <source>
        <strain evidence="5">SBR-YM</strain>
        <tissue evidence="5">Skin</tissue>
    </source>
</reference>
<keyword evidence="6" id="KW-1185">Reference proteome</keyword>
<evidence type="ECO:0000256" key="1">
    <source>
        <dbReference type="ARBA" id="ARBA00004316"/>
    </source>
</evidence>
<dbReference type="SMART" id="SM00165">
    <property type="entry name" value="UBA"/>
    <property type="match status" value="1"/>
</dbReference>
<feature type="compositionally biased region" description="Polar residues" evidence="3">
    <location>
        <begin position="159"/>
        <end position="170"/>
    </location>
</feature>
<dbReference type="GO" id="GO:0042995">
    <property type="term" value="C:cell projection"/>
    <property type="evidence" value="ECO:0007669"/>
    <property type="project" value="UniProtKB-SubCell"/>
</dbReference>
<dbReference type="FunFam" id="1.10.8.10:FF:000011">
    <property type="entry name" value="Non-specific serine/threonine protein kinase"/>
    <property type="match status" value="1"/>
</dbReference>
<feature type="non-terminal residue" evidence="5">
    <location>
        <position position="1"/>
    </location>
</feature>
<dbReference type="PROSITE" id="PS50030">
    <property type="entry name" value="UBA"/>
    <property type="match status" value="1"/>
</dbReference>
<evidence type="ECO:0000259" key="4">
    <source>
        <dbReference type="PROSITE" id="PS50030"/>
    </source>
</evidence>
<proteinExistence type="predicted"/>
<sequence length="310" mass="34344">QIMKDRWMNVGHEEEELKPYAEPEPDFNDTKRIDIMITMGFARDEINDALVTQKYDEVMATYILLGRKPPEFEGGESLSSGNLSQRSRPSSDLNNSTLQSPAHLKVQRSISANQKQRRFSDHAGPSIPPAVSYTKRPQANSMESEQKEEWDKDVARKLGSTTVGSKSEMTASPLVGPERKKSSTIPSTNVYPGGSMARRNTYVCERTTDRYTALQNGKDSRATQRVPAASPSAHSISATTPDRTRFPRGSSSRSTFHGEQLRERRSAAYNGPPASPSHEAGAFAHARRGTSTGIISKITSKFVRSCMTFR</sequence>
<feature type="region of interest" description="Disordered" evidence="3">
    <location>
        <begin position="212"/>
        <end position="280"/>
    </location>
</feature>
<evidence type="ECO:0000256" key="2">
    <source>
        <dbReference type="ARBA" id="ARBA00023273"/>
    </source>
</evidence>
<organism evidence="5 6">
    <name type="scientific">Diceros bicornis minor</name>
    <name type="common">South-central black rhinoceros</name>
    <dbReference type="NCBI Taxonomy" id="77932"/>
    <lineage>
        <taxon>Eukaryota</taxon>
        <taxon>Metazoa</taxon>
        <taxon>Chordata</taxon>
        <taxon>Craniata</taxon>
        <taxon>Vertebrata</taxon>
        <taxon>Euteleostomi</taxon>
        <taxon>Mammalia</taxon>
        <taxon>Eutheria</taxon>
        <taxon>Laurasiatheria</taxon>
        <taxon>Perissodactyla</taxon>
        <taxon>Rhinocerotidae</taxon>
        <taxon>Diceros</taxon>
    </lineage>
</organism>
<dbReference type="Pfam" id="PF00627">
    <property type="entry name" value="UBA"/>
    <property type="match status" value="1"/>
</dbReference>
<comment type="caution">
    <text evidence="5">The sequence shown here is derived from an EMBL/GenBank/DDBJ whole genome shotgun (WGS) entry which is preliminary data.</text>
</comment>
<feature type="compositionally biased region" description="Polar residues" evidence="3">
    <location>
        <begin position="82"/>
        <end position="100"/>
    </location>
</feature>
<feature type="compositionally biased region" description="Basic and acidic residues" evidence="3">
    <location>
        <begin position="1"/>
        <end position="21"/>
    </location>
</feature>
<dbReference type="InterPro" id="IPR015940">
    <property type="entry name" value="UBA"/>
</dbReference>